<dbReference type="Proteomes" id="UP001160148">
    <property type="component" value="Unassembled WGS sequence"/>
</dbReference>
<proteinExistence type="predicted"/>
<evidence type="ECO:0000313" key="1">
    <source>
        <dbReference type="EMBL" id="CAI6349804.1"/>
    </source>
</evidence>
<accession>A0AAV0W1X5</accession>
<dbReference type="EMBL" id="CARXXK010000001">
    <property type="protein sequence ID" value="CAI6349804.1"/>
    <property type="molecule type" value="Genomic_DNA"/>
</dbReference>
<gene>
    <name evidence="1" type="ORF">MEUPH1_LOCUS6326</name>
</gene>
<evidence type="ECO:0000313" key="2">
    <source>
        <dbReference type="Proteomes" id="UP001160148"/>
    </source>
</evidence>
<protein>
    <submittedName>
        <fullName evidence="1">Uncharacterized protein</fullName>
    </submittedName>
</protein>
<keyword evidence="2" id="KW-1185">Reference proteome</keyword>
<sequence>MVFAPSHAHTAAEYCDAVSLPPVRADRVFRASLRFSLSLAAATPVARSTDKTVAATAAAALFGISDNGAARRWPCRSVVDTVRSASRRWAVTWVLVTK</sequence>
<name>A0AAV0W1X5_9HEMI</name>
<reference evidence="1 2" key="1">
    <citation type="submission" date="2023-01" db="EMBL/GenBank/DDBJ databases">
        <authorList>
            <person name="Whitehead M."/>
        </authorList>
    </citation>
    <scope>NUCLEOTIDE SEQUENCE [LARGE SCALE GENOMIC DNA]</scope>
</reference>
<organism evidence="1 2">
    <name type="scientific">Macrosiphum euphorbiae</name>
    <name type="common">potato aphid</name>
    <dbReference type="NCBI Taxonomy" id="13131"/>
    <lineage>
        <taxon>Eukaryota</taxon>
        <taxon>Metazoa</taxon>
        <taxon>Ecdysozoa</taxon>
        <taxon>Arthropoda</taxon>
        <taxon>Hexapoda</taxon>
        <taxon>Insecta</taxon>
        <taxon>Pterygota</taxon>
        <taxon>Neoptera</taxon>
        <taxon>Paraneoptera</taxon>
        <taxon>Hemiptera</taxon>
        <taxon>Sternorrhyncha</taxon>
        <taxon>Aphidomorpha</taxon>
        <taxon>Aphidoidea</taxon>
        <taxon>Aphididae</taxon>
        <taxon>Macrosiphini</taxon>
        <taxon>Macrosiphum</taxon>
    </lineage>
</organism>
<comment type="caution">
    <text evidence="1">The sequence shown here is derived from an EMBL/GenBank/DDBJ whole genome shotgun (WGS) entry which is preliminary data.</text>
</comment>
<dbReference type="AlphaFoldDB" id="A0AAV0W1X5"/>